<comment type="caution">
    <text evidence="9">The sequence shown here is derived from an EMBL/GenBank/DDBJ whole genome shotgun (WGS) entry which is preliminary data.</text>
</comment>
<keyword evidence="5 8" id="KW-1133">Transmembrane helix</keyword>
<evidence type="ECO:0000313" key="10">
    <source>
        <dbReference type="Proteomes" id="UP001362899"/>
    </source>
</evidence>
<feature type="transmembrane region" description="Helical" evidence="8">
    <location>
        <begin position="240"/>
        <end position="261"/>
    </location>
</feature>
<evidence type="ECO:0000256" key="1">
    <source>
        <dbReference type="ARBA" id="ARBA00004141"/>
    </source>
</evidence>
<keyword evidence="7 8" id="KW-0472">Membrane</keyword>
<reference evidence="9 10" key="1">
    <citation type="journal article" date="2023" name="Elife">
        <title>Identification of key yeast species and microbe-microbe interactions impacting larval growth of Drosophila in the wild.</title>
        <authorList>
            <person name="Mure A."/>
            <person name="Sugiura Y."/>
            <person name="Maeda R."/>
            <person name="Honda K."/>
            <person name="Sakurai N."/>
            <person name="Takahashi Y."/>
            <person name="Watada M."/>
            <person name="Katoh T."/>
            <person name="Gotoh A."/>
            <person name="Gotoh Y."/>
            <person name="Taniguchi I."/>
            <person name="Nakamura K."/>
            <person name="Hayashi T."/>
            <person name="Katayama T."/>
            <person name="Uemura T."/>
            <person name="Hattori Y."/>
        </authorList>
    </citation>
    <scope>NUCLEOTIDE SEQUENCE [LARGE SCALE GENOMIC DNA]</scope>
    <source>
        <strain evidence="9 10">SB-73</strain>
    </source>
</reference>
<feature type="transmembrane region" description="Helical" evidence="8">
    <location>
        <begin position="55"/>
        <end position="74"/>
    </location>
</feature>
<dbReference type="InterPro" id="IPR004698">
    <property type="entry name" value="Zn/Fe_permease_fun/pln"/>
</dbReference>
<dbReference type="Pfam" id="PF02535">
    <property type="entry name" value="Zip"/>
    <property type="match status" value="1"/>
</dbReference>
<feature type="transmembrane region" description="Helical" evidence="8">
    <location>
        <begin position="86"/>
        <end position="107"/>
    </location>
</feature>
<evidence type="ECO:0000256" key="5">
    <source>
        <dbReference type="ARBA" id="ARBA00022989"/>
    </source>
</evidence>
<accession>A0AAV5RL89</accession>
<dbReference type="GO" id="GO:0005886">
    <property type="term" value="C:plasma membrane"/>
    <property type="evidence" value="ECO:0007669"/>
    <property type="project" value="TreeGrafter"/>
</dbReference>
<protein>
    <submittedName>
        <fullName evidence="9">High-affinity Zn(2+) transporter</fullName>
    </submittedName>
</protein>
<dbReference type="Proteomes" id="UP001362899">
    <property type="component" value="Unassembled WGS sequence"/>
</dbReference>
<keyword evidence="3 8" id="KW-0813">Transport</keyword>
<feature type="transmembrane region" description="Helical" evidence="8">
    <location>
        <begin position="132"/>
        <end position="151"/>
    </location>
</feature>
<dbReference type="AlphaFoldDB" id="A0AAV5RL89"/>
<keyword evidence="10" id="KW-1185">Reference proteome</keyword>
<evidence type="ECO:0000313" key="9">
    <source>
        <dbReference type="EMBL" id="GMM51953.1"/>
    </source>
</evidence>
<feature type="transmembrane region" description="Helical" evidence="8">
    <location>
        <begin position="299"/>
        <end position="323"/>
    </location>
</feature>
<keyword evidence="4 8" id="KW-0812">Transmembrane</keyword>
<dbReference type="NCBIfam" id="TIGR00820">
    <property type="entry name" value="zip"/>
    <property type="match status" value="1"/>
</dbReference>
<organism evidence="9 10">
    <name type="scientific">Starmerella bacillaris</name>
    <name type="common">Yeast</name>
    <name type="synonym">Candida zemplinina</name>
    <dbReference type="NCBI Taxonomy" id="1247836"/>
    <lineage>
        <taxon>Eukaryota</taxon>
        <taxon>Fungi</taxon>
        <taxon>Dikarya</taxon>
        <taxon>Ascomycota</taxon>
        <taxon>Saccharomycotina</taxon>
        <taxon>Dipodascomycetes</taxon>
        <taxon>Dipodascales</taxon>
        <taxon>Trichomonascaceae</taxon>
        <taxon>Starmerella</taxon>
    </lineage>
</organism>
<proteinExistence type="inferred from homology"/>
<evidence type="ECO:0000256" key="6">
    <source>
        <dbReference type="ARBA" id="ARBA00023065"/>
    </source>
</evidence>
<gene>
    <name evidence="9" type="ORF">DASB73_029160</name>
</gene>
<dbReference type="GO" id="GO:0000006">
    <property type="term" value="F:high-affinity zinc transmembrane transporter activity"/>
    <property type="evidence" value="ECO:0007669"/>
    <property type="project" value="TreeGrafter"/>
</dbReference>
<dbReference type="InterPro" id="IPR003689">
    <property type="entry name" value="ZIP"/>
</dbReference>
<comment type="subcellular location">
    <subcellularLocation>
        <location evidence="1 8">Membrane</location>
        <topology evidence="1 8">Multi-pass membrane protein</topology>
    </subcellularLocation>
</comment>
<comment type="caution">
    <text evidence="8">Lacks conserved residue(s) required for the propagation of feature annotation.</text>
</comment>
<comment type="similarity">
    <text evidence="2 8">Belongs to the ZIP transporter (TC 2.A.5) family.</text>
</comment>
<dbReference type="PANTHER" id="PTHR11040">
    <property type="entry name" value="ZINC/IRON TRANSPORTER"/>
    <property type="match status" value="1"/>
</dbReference>
<dbReference type="EMBL" id="BTGC01000008">
    <property type="protein sequence ID" value="GMM51953.1"/>
    <property type="molecule type" value="Genomic_DNA"/>
</dbReference>
<evidence type="ECO:0000256" key="8">
    <source>
        <dbReference type="RuleBase" id="RU362088"/>
    </source>
</evidence>
<sequence>MAHSDHSAPWWEQWDPYNVTVSSNNTEPDDAWRVCVIQGVYFGENEYNGQLGGRISAIFVILITSLIATTFPVISKRVKWLRIPELAYTIAKMFGSGVIVATAYIHLMDPSYQEIGVNSCVGVTGNWSEYSWNAALMLAAAVFVFIVDAYCDFFADVWYGVHDHLKGIPGNHEDSEIEITENAHSHGNALGEDLISEDNESGFNEACSHVEIPEQSSFKNDVKNDVASVDSNDIAYRSQFAGFLTLEFGILFHSVMIGLTLGSTSEYATLYPVLVFHQAFEGLGIGARLSAIPFPKNRVWVPYVMCAAYALTTPIAIAIGLGVRQTYNDNSYTALVVSGVLDSLSAGILMYTGFVELLARDFIFNPHRTKNIWHLNLQLFVFLWGAGLMALLGKWA</sequence>
<evidence type="ECO:0000256" key="4">
    <source>
        <dbReference type="ARBA" id="ARBA00022692"/>
    </source>
</evidence>
<feature type="transmembrane region" description="Helical" evidence="8">
    <location>
        <begin position="371"/>
        <end position="392"/>
    </location>
</feature>
<name>A0AAV5RL89_STABA</name>
<evidence type="ECO:0000256" key="7">
    <source>
        <dbReference type="ARBA" id="ARBA00023136"/>
    </source>
</evidence>
<dbReference type="PANTHER" id="PTHR11040:SF32">
    <property type="entry name" value="ZINC-REGULATED TRANSPORTER 1"/>
    <property type="match status" value="1"/>
</dbReference>
<evidence type="ECO:0000256" key="3">
    <source>
        <dbReference type="ARBA" id="ARBA00022448"/>
    </source>
</evidence>
<dbReference type="GO" id="GO:0071578">
    <property type="term" value="P:zinc ion import across plasma membrane"/>
    <property type="evidence" value="ECO:0007669"/>
    <property type="project" value="TreeGrafter"/>
</dbReference>
<evidence type="ECO:0000256" key="2">
    <source>
        <dbReference type="ARBA" id="ARBA00006939"/>
    </source>
</evidence>
<feature type="transmembrane region" description="Helical" evidence="8">
    <location>
        <begin position="335"/>
        <end position="359"/>
    </location>
</feature>
<keyword evidence="6 8" id="KW-0406">Ion transport</keyword>